<accession>E3IWA5</accession>
<dbReference type="EMBL" id="CP002299">
    <property type="protein sequence ID" value="ADP78947.1"/>
    <property type="molecule type" value="Genomic_DNA"/>
</dbReference>
<dbReference type="InParanoid" id="E3IWA5"/>
<dbReference type="KEGG" id="fri:FraEuI1c_0869"/>
<dbReference type="HOGENOM" id="CLU_2897643_0_0_11"/>
<name>E3IWA5_PSEI1</name>
<sequence length="62" mass="6893">MAYDEGLAVRVRDLLSDIGPMVTEKQMFGGGDLGRCLRGSTRVEWLAGFEQGFEAGQAWTRR</sequence>
<dbReference type="AlphaFoldDB" id="E3IWA5"/>
<dbReference type="STRING" id="298654.FraEuI1c_0869"/>
<dbReference type="OrthoDB" id="214902at2"/>
<keyword evidence="2" id="KW-1185">Reference proteome</keyword>
<reference evidence="1 2" key="1">
    <citation type="submission" date="2010-10" db="EMBL/GenBank/DDBJ databases">
        <title>Complete sequence of Frankia sp. EuI1c.</title>
        <authorList>
            <consortium name="US DOE Joint Genome Institute"/>
            <person name="Lucas S."/>
            <person name="Copeland A."/>
            <person name="Lapidus A."/>
            <person name="Cheng J.-F."/>
            <person name="Bruce D."/>
            <person name="Goodwin L."/>
            <person name="Pitluck S."/>
            <person name="Chertkov O."/>
            <person name="Detter J.C."/>
            <person name="Han C."/>
            <person name="Tapia R."/>
            <person name="Land M."/>
            <person name="Hauser L."/>
            <person name="Jeffries C."/>
            <person name="Kyrpides N."/>
            <person name="Ivanova N."/>
            <person name="Mikhailova N."/>
            <person name="Beauchemin N."/>
            <person name="Sen A."/>
            <person name="Sur S.A."/>
            <person name="Gtari M."/>
            <person name="Wall L."/>
            <person name="Tisa L."/>
            <person name="Woyke T."/>
        </authorList>
    </citation>
    <scope>NUCLEOTIDE SEQUENCE [LARGE SCALE GENOMIC DNA]</scope>
    <source>
        <strain evidence="2">DSM 45817 / CECT 9037 / EuI1c</strain>
    </source>
</reference>
<organism evidence="1 2">
    <name type="scientific">Pseudofrankia inefficax (strain DSM 45817 / CECT 9037 / DDB 130130 / EuI1c)</name>
    <name type="common">Frankia inefficax</name>
    <dbReference type="NCBI Taxonomy" id="298654"/>
    <lineage>
        <taxon>Bacteria</taxon>
        <taxon>Bacillati</taxon>
        <taxon>Actinomycetota</taxon>
        <taxon>Actinomycetes</taxon>
        <taxon>Frankiales</taxon>
        <taxon>Frankiaceae</taxon>
        <taxon>Pseudofrankia</taxon>
    </lineage>
</organism>
<protein>
    <submittedName>
        <fullName evidence="1">Uncharacterized protein</fullName>
    </submittedName>
</protein>
<proteinExistence type="predicted"/>
<evidence type="ECO:0000313" key="1">
    <source>
        <dbReference type="EMBL" id="ADP78947.1"/>
    </source>
</evidence>
<dbReference type="Proteomes" id="UP000002484">
    <property type="component" value="Chromosome"/>
</dbReference>
<gene>
    <name evidence="1" type="ordered locus">FraEuI1c_0869</name>
</gene>
<dbReference type="RefSeq" id="WP_013422068.1">
    <property type="nucleotide sequence ID" value="NC_014666.1"/>
</dbReference>
<evidence type="ECO:0000313" key="2">
    <source>
        <dbReference type="Proteomes" id="UP000002484"/>
    </source>
</evidence>